<gene>
    <name evidence="2" type="ORF">H0S73_01095</name>
</gene>
<reference evidence="2 3" key="1">
    <citation type="submission" date="2020-07" db="EMBL/GenBank/DDBJ databases">
        <title>Draft genome and description of Microvirga mediterraneensis Marseille-Q2068 sp. nov.</title>
        <authorList>
            <person name="Boxberger M."/>
        </authorList>
    </citation>
    <scope>NUCLEOTIDE SEQUENCE [LARGE SCALE GENOMIC DNA]</scope>
    <source>
        <strain evidence="2 3">Marseille-Q2068</strain>
    </source>
</reference>
<dbReference type="Proteomes" id="UP000572984">
    <property type="component" value="Unassembled WGS sequence"/>
</dbReference>
<feature type="chain" id="PRO_5033041629" evidence="1">
    <location>
        <begin position="23"/>
        <end position="230"/>
    </location>
</feature>
<proteinExistence type="predicted"/>
<evidence type="ECO:0000256" key="1">
    <source>
        <dbReference type="SAM" id="SignalP"/>
    </source>
</evidence>
<dbReference type="EMBL" id="JACDXJ010000001">
    <property type="protein sequence ID" value="MBA1154721.1"/>
    <property type="molecule type" value="Genomic_DNA"/>
</dbReference>
<accession>A0A838BHJ9</accession>
<dbReference type="AlphaFoldDB" id="A0A838BHJ9"/>
<keyword evidence="3" id="KW-1185">Reference proteome</keyword>
<protein>
    <submittedName>
        <fullName evidence="2">AprI/Inh family metalloprotease inhibitor</fullName>
    </submittedName>
</protein>
<feature type="signal peptide" evidence="1">
    <location>
        <begin position="1"/>
        <end position="22"/>
    </location>
</feature>
<dbReference type="RefSeq" id="WP_181050417.1">
    <property type="nucleotide sequence ID" value="NZ_JACDXJ010000001.1"/>
</dbReference>
<evidence type="ECO:0000313" key="3">
    <source>
        <dbReference type="Proteomes" id="UP000572984"/>
    </source>
</evidence>
<sequence length="230" mass="24189">MLHKCFNAVSLLTLTAAISACSSTDPSYSQGPWAQGYARRAYPEYAAPWGRQLPGPAPFVITQPAVLPIESVEIPVTRPTGRRDFRFEADMGPLPPSQDTALVAPPEPAPPAAPSQQSLAAAPIYPEPQSSPPGIFAAPQRATSYAGTWNASIGASSCKVQLTSVPSLDLYKASTQGCKDEAVRGVNGWSFRENQVILFSRGTVVGRLSGAEAALSGTLSGSGSEIRMSR</sequence>
<name>A0A838BHJ9_9HYPH</name>
<comment type="caution">
    <text evidence="2">The sequence shown here is derived from an EMBL/GenBank/DDBJ whole genome shotgun (WGS) entry which is preliminary data.</text>
</comment>
<organism evidence="2 3">
    <name type="scientific">Microvirga mediterraneensis</name>
    <dbReference type="NCBI Taxonomy" id="2754695"/>
    <lineage>
        <taxon>Bacteria</taxon>
        <taxon>Pseudomonadati</taxon>
        <taxon>Pseudomonadota</taxon>
        <taxon>Alphaproteobacteria</taxon>
        <taxon>Hyphomicrobiales</taxon>
        <taxon>Methylobacteriaceae</taxon>
        <taxon>Microvirga</taxon>
    </lineage>
</organism>
<evidence type="ECO:0000313" key="2">
    <source>
        <dbReference type="EMBL" id="MBA1154721.1"/>
    </source>
</evidence>
<keyword evidence="1" id="KW-0732">Signal</keyword>
<dbReference type="PROSITE" id="PS51257">
    <property type="entry name" value="PROKAR_LIPOPROTEIN"/>
    <property type="match status" value="1"/>
</dbReference>